<dbReference type="EMBL" id="FQ790337">
    <property type="protein sequence ID" value="CCD51245.1"/>
    <property type="molecule type" value="Genomic_DNA"/>
</dbReference>
<organism evidence="1 2">
    <name type="scientific">Botryotinia fuckeliana (strain T4)</name>
    <name type="common">Noble rot fungus</name>
    <name type="synonym">Botrytis cinerea</name>
    <dbReference type="NCBI Taxonomy" id="999810"/>
    <lineage>
        <taxon>Eukaryota</taxon>
        <taxon>Fungi</taxon>
        <taxon>Dikarya</taxon>
        <taxon>Ascomycota</taxon>
        <taxon>Pezizomycotina</taxon>
        <taxon>Leotiomycetes</taxon>
        <taxon>Helotiales</taxon>
        <taxon>Sclerotiniaceae</taxon>
        <taxon>Botrytis</taxon>
    </lineage>
</organism>
<reference evidence="2" key="1">
    <citation type="journal article" date="2011" name="PLoS Genet.">
        <title>Genomic analysis of the necrotrophic fungal pathogens Sclerotinia sclerotiorum and Botrytis cinerea.</title>
        <authorList>
            <person name="Amselem J."/>
            <person name="Cuomo C.A."/>
            <person name="van Kan J.A."/>
            <person name="Viaud M."/>
            <person name="Benito E.P."/>
            <person name="Couloux A."/>
            <person name="Coutinho P.M."/>
            <person name="de Vries R.P."/>
            <person name="Dyer P.S."/>
            <person name="Fillinger S."/>
            <person name="Fournier E."/>
            <person name="Gout L."/>
            <person name="Hahn M."/>
            <person name="Kohn L."/>
            <person name="Lapalu N."/>
            <person name="Plummer K.M."/>
            <person name="Pradier J.M."/>
            <person name="Quevillon E."/>
            <person name="Sharon A."/>
            <person name="Simon A."/>
            <person name="ten Have A."/>
            <person name="Tudzynski B."/>
            <person name="Tudzynski P."/>
            <person name="Wincker P."/>
            <person name="Andrew M."/>
            <person name="Anthouard V."/>
            <person name="Beever R.E."/>
            <person name="Beffa R."/>
            <person name="Benoit I."/>
            <person name="Bouzid O."/>
            <person name="Brault B."/>
            <person name="Chen Z."/>
            <person name="Choquer M."/>
            <person name="Collemare J."/>
            <person name="Cotton P."/>
            <person name="Danchin E.G."/>
            <person name="Da Silva C."/>
            <person name="Gautier A."/>
            <person name="Giraud C."/>
            <person name="Giraud T."/>
            <person name="Gonzalez C."/>
            <person name="Grossetete S."/>
            <person name="Guldener U."/>
            <person name="Henrissat B."/>
            <person name="Howlett B.J."/>
            <person name="Kodira C."/>
            <person name="Kretschmer M."/>
            <person name="Lappartient A."/>
            <person name="Leroch M."/>
            <person name="Levis C."/>
            <person name="Mauceli E."/>
            <person name="Neuveglise C."/>
            <person name="Oeser B."/>
            <person name="Pearson M."/>
            <person name="Poulain J."/>
            <person name="Poussereau N."/>
            <person name="Quesneville H."/>
            <person name="Rascle C."/>
            <person name="Schumacher J."/>
            <person name="Segurens B."/>
            <person name="Sexton A."/>
            <person name="Silva E."/>
            <person name="Sirven C."/>
            <person name="Soanes D.M."/>
            <person name="Talbot N.J."/>
            <person name="Templeton M."/>
            <person name="Yandava C."/>
            <person name="Yarden O."/>
            <person name="Zeng Q."/>
            <person name="Rollins J.A."/>
            <person name="Lebrun M.H."/>
            <person name="Dickman M."/>
        </authorList>
    </citation>
    <scope>NUCLEOTIDE SEQUENCE [LARGE SCALE GENOMIC DNA]</scope>
    <source>
        <strain evidence="2">T4</strain>
    </source>
</reference>
<dbReference type="HOGENOM" id="CLU_3106104_0_0_1"/>
<evidence type="ECO:0000313" key="2">
    <source>
        <dbReference type="Proteomes" id="UP000008177"/>
    </source>
</evidence>
<gene>
    <name evidence="1" type="ORF">BofuT4_P015510.1</name>
</gene>
<dbReference type="InParanoid" id="G2YHQ8"/>
<proteinExistence type="predicted"/>
<accession>G2YHQ8</accession>
<dbReference type="AlphaFoldDB" id="G2YHQ8"/>
<protein>
    <submittedName>
        <fullName evidence="1">Uncharacterized protein</fullName>
    </submittedName>
</protein>
<name>G2YHQ8_BOTF4</name>
<sequence length="51" mass="5749">MCRYWLFGGRASGKRKAEKGLLDRTRFSGGLDRLSSQKTFVAEVNGLINTR</sequence>
<evidence type="ECO:0000313" key="1">
    <source>
        <dbReference type="EMBL" id="CCD51245.1"/>
    </source>
</evidence>
<dbReference type="Proteomes" id="UP000008177">
    <property type="component" value="Unplaced contigs"/>
</dbReference>